<dbReference type="Proteomes" id="UP001189122">
    <property type="component" value="Unassembled WGS sequence"/>
</dbReference>
<comment type="caution">
    <text evidence="1">The sequence shown here is derived from an EMBL/GenBank/DDBJ whole genome shotgun (WGS) entry which is preliminary data.</text>
</comment>
<proteinExistence type="predicted"/>
<accession>A0ABN7ED90</accession>
<organism evidence="1 2">
    <name type="scientific">Spirodela intermedia</name>
    <name type="common">Intermediate duckweed</name>
    <dbReference type="NCBI Taxonomy" id="51605"/>
    <lineage>
        <taxon>Eukaryota</taxon>
        <taxon>Viridiplantae</taxon>
        <taxon>Streptophyta</taxon>
        <taxon>Embryophyta</taxon>
        <taxon>Tracheophyta</taxon>
        <taxon>Spermatophyta</taxon>
        <taxon>Magnoliopsida</taxon>
        <taxon>Liliopsida</taxon>
        <taxon>Araceae</taxon>
        <taxon>Lemnoideae</taxon>
        <taxon>Spirodela</taxon>
    </lineage>
</organism>
<reference evidence="2" key="1">
    <citation type="journal article" date="2020" name="Sci. Rep.">
        <title>Chromosome-scale genome assembly for the duckweed Spirodela intermedia, integrating cytogenetic maps, PacBio and Oxford Nanopore libraries.</title>
        <authorList>
            <person name="Hoang P.T.N."/>
            <person name="Fiebig A."/>
            <person name="Novak P."/>
            <person name="Macas J."/>
            <person name="Cao H.X."/>
            <person name="Stepanenko A."/>
            <person name="Chen G."/>
            <person name="Borisjuk N."/>
            <person name="Scholz U."/>
            <person name="Schubert I."/>
        </authorList>
    </citation>
    <scope>NUCLEOTIDE SEQUENCE [LARGE SCALE GENOMIC DNA]</scope>
</reference>
<dbReference type="EMBL" id="CACRZD030000415">
    <property type="protein sequence ID" value="CAA6675888.1"/>
    <property type="molecule type" value="Genomic_DNA"/>
</dbReference>
<keyword evidence="2" id="KW-1185">Reference proteome</keyword>
<name>A0ABN7ED90_SPIIN</name>
<gene>
    <name evidence="1" type="ORF">SI7747_UN022230</name>
</gene>
<protein>
    <submittedName>
        <fullName evidence="1">Uncharacterized protein</fullName>
    </submittedName>
</protein>
<evidence type="ECO:0000313" key="2">
    <source>
        <dbReference type="Proteomes" id="UP001189122"/>
    </source>
</evidence>
<evidence type="ECO:0000313" key="1">
    <source>
        <dbReference type="EMBL" id="CAA6675888.1"/>
    </source>
</evidence>
<sequence>MGRRAPARDEVVLLGPCGDCILTVRRKCLRARLYILPSFKN</sequence>